<keyword evidence="5" id="KW-0829">Tyrosine-protein kinase</keyword>
<dbReference type="InterPro" id="IPR005702">
    <property type="entry name" value="Wzc-like_C"/>
</dbReference>
<organism evidence="8">
    <name type="scientific">freshwater metagenome</name>
    <dbReference type="NCBI Taxonomy" id="449393"/>
    <lineage>
        <taxon>unclassified sequences</taxon>
        <taxon>metagenomes</taxon>
        <taxon>ecological metagenomes</taxon>
    </lineage>
</organism>
<dbReference type="PANTHER" id="PTHR32309">
    <property type="entry name" value="TYROSINE-PROTEIN KINASE"/>
    <property type="match status" value="1"/>
</dbReference>
<keyword evidence="2" id="KW-0547">Nucleotide-binding</keyword>
<evidence type="ECO:0000256" key="4">
    <source>
        <dbReference type="ARBA" id="ARBA00022840"/>
    </source>
</evidence>
<evidence type="ECO:0000259" key="7">
    <source>
        <dbReference type="Pfam" id="PF13614"/>
    </source>
</evidence>
<dbReference type="InterPro" id="IPR050445">
    <property type="entry name" value="Bact_polysacc_biosynth/exp"/>
</dbReference>
<dbReference type="InterPro" id="IPR027417">
    <property type="entry name" value="P-loop_NTPase"/>
</dbReference>
<evidence type="ECO:0000256" key="1">
    <source>
        <dbReference type="ARBA" id="ARBA00022679"/>
    </source>
</evidence>
<sequence length="544" mass="57926">METNNEVRRTPMEYLQTVWRRRVIVLVCTLTSLGLMIAVDTVRPSKYASTAKVSFGTRTLTVTAMGTNLIRLGSTPVRTAAKGILGVGLPSCSIKQEGTTAIVDITCNANDPSLAARAANAWADGYNQVMRSQSVWNALSAAQYIRGLLDAQNATVSSLTSAAASVEKNSVLGRLYSKQLSEAYATLEGLRSQLSSVELASINPRNAISILQLAAPNRQPLSPKPTSDAILAFIAGLALGVGIAVVRETMDDKLRTRTELEALSHGRPAIGLIPSIREWEDRKTPLLISAEQPKSPPAEAFRSLRTSLQFMSLDDPIKTLLITSPAAADGKTTVTSNLAYTIASAGQEVIIVGCDLRKPRIHEFFGVSNDVGFTSVMLGEVDLDDAIIEVPGSAYLKILPAGPIPPNPAELLSGRRAQLIMEQIKERCDIVIIDSPPMLPVSDAQVLAAKADAVILVAAAGISTKRDVARSMELMMQVDAALIGVVLNRAPSSDGYSYYRYGYGYGYGEGYGYGYGYGGSGAYGGSATPVPDNLPMPEPTSTKP</sequence>
<keyword evidence="6" id="KW-1133">Transmembrane helix</keyword>
<dbReference type="GO" id="GO:0004715">
    <property type="term" value="F:non-membrane spanning protein tyrosine kinase activity"/>
    <property type="evidence" value="ECO:0007669"/>
    <property type="project" value="UniProtKB-EC"/>
</dbReference>
<keyword evidence="6" id="KW-0812">Transmembrane</keyword>
<accession>A0A6J7CRZ2</accession>
<dbReference type="CDD" id="cd05387">
    <property type="entry name" value="BY-kinase"/>
    <property type="match status" value="1"/>
</dbReference>
<dbReference type="GO" id="GO:0005886">
    <property type="term" value="C:plasma membrane"/>
    <property type="evidence" value="ECO:0007669"/>
    <property type="project" value="UniProtKB-ARBA"/>
</dbReference>
<dbReference type="GO" id="GO:0042802">
    <property type="term" value="F:identical protein binding"/>
    <property type="evidence" value="ECO:0007669"/>
    <property type="project" value="UniProtKB-ARBA"/>
</dbReference>
<dbReference type="Pfam" id="PF13614">
    <property type="entry name" value="AAA_31"/>
    <property type="match status" value="1"/>
</dbReference>
<dbReference type="InterPro" id="IPR025669">
    <property type="entry name" value="AAA_dom"/>
</dbReference>
<proteinExistence type="predicted"/>
<dbReference type="FunFam" id="3.40.50.300:FF:000527">
    <property type="entry name" value="Tyrosine-protein kinase etk"/>
    <property type="match status" value="1"/>
</dbReference>
<keyword evidence="1" id="KW-0808">Transferase</keyword>
<reference evidence="8" key="1">
    <citation type="submission" date="2020-05" db="EMBL/GenBank/DDBJ databases">
        <authorList>
            <person name="Chiriac C."/>
            <person name="Salcher M."/>
            <person name="Ghai R."/>
            <person name="Kavagutti S V."/>
        </authorList>
    </citation>
    <scope>NUCLEOTIDE SEQUENCE</scope>
</reference>
<name>A0A6J7CRZ2_9ZZZZ</name>
<evidence type="ECO:0000256" key="6">
    <source>
        <dbReference type="SAM" id="Phobius"/>
    </source>
</evidence>
<dbReference type="NCBIfam" id="TIGR01007">
    <property type="entry name" value="eps_fam"/>
    <property type="match status" value="1"/>
</dbReference>
<dbReference type="SUPFAM" id="SSF52540">
    <property type="entry name" value="P-loop containing nucleoside triphosphate hydrolases"/>
    <property type="match status" value="1"/>
</dbReference>
<keyword evidence="4" id="KW-0067">ATP-binding</keyword>
<feature type="domain" description="AAA" evidence="7">
    <location>
        <begin position="330"/>
        <end position="458"/>
    </location>
</feature>
<dbReference type="PANTHER" id="PTHR32309:SF31">
    <property type="entry name" value="CAPSULAR EXOPOLYSACCHARIDE FAMILY"/>
    <property type="match status" value="1"/>
</dbReference>
<evidence type="ECO:0000256" key="2">
    <source>
        <dbReference type="ARBA" id="ARBA00022741"/>
    </source>
</evidence>
<keyword evidence="6" id="KW-0472">Membrane</keyword>
<protein>
    <submittedName>
        <fullName evidence="8">Unannotated protein</fullName>
    </submittedName>
</protein>
<dbReference type="AlphaFoldDB" id="A0A6J7CRZ2"/>
<dbReference type="Gene3D" id="3.40.50.300">
    <property type="entry name" value="P-loop containing nucleotide triphosphate hydrolases"/>
    <property type="match status" value="1"/>
</dbReference>
<feature type="transmembrane region" description="Helical" evidence="6">
    <location>
        <begin position="21"/>
        <end position="39"/>
    </location>
</feature>
<gene>
    <name evidence="8" type="ORF">UFOPK3381_00263</name>
</gene>
<evidence type="ECO:0000256" key="3">
    <source>
        <dbReference type="ARBA" id="ARBA00022777"/>
    </source>
</evidence>
<keyword evidence="3" id="KW-0418">Kinase</keyword>
<evidence type="ECO:0000256" key="5">
    <source>
        <dbReference type="ARBA" id="ARBA00023137"/>
    </source>
</evidence>
<evidence type="ECO:0000313" key="8">
    <source>
        <dbReference type="EMBL" id="CAB4861207.1"/>
    </source>
</evidence>
<dbReference type="GO" id="GO:0005524">
    <property type="term" value="F:ATP binding"/>
    <property type="evidence" value="ECO:0007669"/>
    <property type="project" value="UniProtKB-KW"/>
</dbReference>
<dbReference type="EMBL" id="CAFBLN010000005">
    <property type="protein sequence ID" value="CAB4861207.1"/>
    <property type="molecule type" value="Genomic_DNA"/>
</dbReference>